<feature type="transmembrane region" description="Helical" evidence="1">
    <location>
        <begin position="415"/>
        <end position="443"/>
    </location>
</feature>
<sequence>MRLLNTTTLAFEEFYDTQQVKCRILSHCWSQDRADPEVTLQAHLSGSYNPEGQGWKKILRCCALSKEFGYEWTWIDTCCIDKSSSAEVSEAINSMFKWYQDSSECYVFMDDCDGNTLPRVDEFDKDERWKQGMHVSDVANIETFSKSRWFKRGWTLQELLAPRELLFYSSTDLLLGTKAELASLLSYSSGIAQEYILHPDGIRTASVAIRMSWASDRTTTRVEDIGYCLLGIFGINMPLLYGEGQNAFQRVQHEIIRTHVDLSIFAWGINLQQPDHCSILARYPSDFRDSTATYIDNEFLADIRSYSITHAGLTITTYTAMPFGHLALVLGTRASEAIVLYMTRHIDNRWYRARLRTSTRPRSPLPAGLRLFMKAVTGSSRTIHAAIFSHGTPQSTALYDPYFIEKQRHRWRLRIFVGLIVSTFRNLPLTAMIVSQVTVLAVADLGTDGLWPSLTALSSAVIIVTYLRLI</sequence>
<feature type="domain" description="DUF8212" evidence="3">
    <location>
        <begin position="246"/>
        <end position="277"/>
    </location>
</feature>
<dbReference type="Pfam" id="PF26640">
    <property type="entry name" value="DUF8212"/>
    <property type="match status" value="1"/>
</dbReference>
<evidence type="ECO:0000259" key="2">
    <source>
        <dbReference type="Pfam" id="PF06985"/>
    </source>
</evidence>
<dbReference type="PANTHER" id="PTHR10622:SF10">
    <property type="entry name" value="HET DOMAIN-CONTAINING PROTEIN"/>
    <property type="match status" value="1"/>
</dbReference>
<dbReference type="InterPro" id="IPR058525">
    <property type="entry name" value="DUF8212"/>
</dbReference>
<organism evidence="4 5">
    <name type="scientific">Cryoendolithus antarcticus</name>
    <dbReference type="NCBI Taxonomy" id="1507870"/>
    <lineage>
        <taxon>Eukaryota</taxon>
        <taxon>Fungi</taxon>
        <taxon>Dikarya</taxon>
        <taxon>Ascomycota</taxon>
        <taxon>Pezizomycotina</taxon>
        <taxon>Dothideomycetes</taxon>
        <taxon>Dothideomycetidae</taxon>
        <taxon>Cladosporiales</taxon>
        <taxon>Cladosporiaceae</taxon>
        <taxon>Cryoendolithus</taxon>
    </lineage>
</organism>
<dbReference type="OrthoDB" id="20872at2759"/>
<keyword evidence="1" id="KW-1133">Transmembrane helix</keyword>
<feature type="transmembrane region" description="Helical" evidence="1">
    <location>
        <begin position="449"/>
        <end position="469"/>
    </location>
</feature>
<keyword evidence="1" id="KW-0812">Transmembrane</keyword>
<proteinExistence type="predicted"/>
<dbReference type="EMBL" id="NAJO01000020">
    <property type="protein sequence ID" value="OQO05100.1"/>
    <property type="molecule type" value="Genomic_DNA"/>
</dbReference>
<dbReference type="Pfam" id="PF06985">
    <property type="entry name" value="HET"/>
    <property type="match status" value="1"/>
</dbReference>
<comment type="caution">
    <text evidence="4">The sequence shown here is derived from an EMBL/GenBank/DDBJ whole genome shotgun (WGS) entry which is preliminary data.</text>
</comment>
<evidence type="ECO:0000256" key="1">
    <source>
        <dbReference type="SAM" id="Phobius"/>
    </source>
</evidence>
<name>A0A1V8T193_9PEZI</name>
<keyword evidence="5" id="KW-1185">Reference proteome</keyword>
<dbReference type="AlphaFoldDB" id="A0A1V8T193"/>
<evidence type="ECO:0000259" key="3">
    <source>
        <dbReference type="Pfam" id="PF26640"/>
    </source>
</evidence>
<dbReference type="STRING" id="1507870.A0A1V8T193"/>
<feature type="domain" description="Heterokaryon incompatibility" evidence="2">
    <location>
        <begin position="24"/>
        <end position="158"/>
    </location>
</feature>
<protein>
    <submittedName>
        <fullName evidence="4">Uncharacterized protein</fullName>
    </submittedName>
</protein>
<dbReference type="InterPro" id="IPR010730">
    <property type="entry name" value="HET"/>
</dbReference>
<accession>A0A1V8T193</accession>
<dbReference type="Proteomes" id="UP000192596">
    <property type="component" value="Unassembled WGS sequence"/>
</dbReference>
<evidence type="ECO:0000313" key="4">
    <source>
        <dbReference type="EMBL" id="OQO05100.1"/>
    </source>
</evidence>
<reference evidence="5" key="1">
    <citation type="submission" date="2017-03" db="EMBL/GenBank/DDBJ databases">
        <title>Genomes of endolithic fungi from Antarctica.</title>
        <authorList>
            <person name="Coleine C."/>
            <person name="Masonjones S."/>
            <person name="Stajich J.E."/>
        </authorList>
    </citation>
    <scope>NUCLEOTIDE SEQUENCE [LARGE SCALE GENOMIC DNA]</scope>
    <source>
        <strain evidence="5">CCFEE 5527</strain>
    </source>
</reference>
<keyword evidence="1" id="KW-0472">Membrane</keyword>
<dbReference type="PANTHER" id="PTHR10622">
    <property type="entry name" value="HET DOMAIN-CONTAINING PROTEIN"/>
    <property type="match status" value="1"/>
</dbReference>
<gene>
    <name evidence="4" type="ORF">B0A48_08120</name>
</gene>
<evidence type="ECO:0000313" key="5">
    <source>
        <dbReference type="Proteomes" id="UP000192596"/>
    </source>
</evidence>
<dbReference type="InParanoid" id="A0A1V8T193"/>